<dbReference type="InterPro" id="IPR051159">
    <property type="entry name" value="Hexapeptide_acetyltransf"/>
</dbReference>
<dbReference type="SUPFAM" id="SSF51161">
    <property type="entry name" value="Trimeric LpxA-like enzymes"/>
    <property type="match status" value="1"/>
</dbReference>
<proteinExistence type="inferred from homology"/>
<dbReference type="Pfam" id="PF12464">
    <property type="entry name" value="Mac"/>
    <property type="match status" value="1"/>
</dbReference>
<dbReference type="GO" id="GO:0008374">
    <property type="term" value="F:O-acyltransferase activity"/>
    <property type="evidence" value="ECO:0007669"/>
    <property type="project" value="TreeGrafter"/>
</dbReference>
<dbReference type="PANTHER" id="PTHR23416:SF23">
    <property type="entry name" value="ACETYLTRANSFERASE C18B11.09C-RELATED"/>
    <property type="match status" value="1"/>
</dbReference>
<dbReference type="Pfam" id="PF14602">
    <property type="entry name" value="Hexapep_2"/>
    <property type="match status" value="1"/>
</dbReference>
<evidence type="ECO:0000313" key="6">
    <source>
        <dbReference type="Proteomes" id="UP000707535"/>
    </source>
</evidence>
<gene>
    <name evidence="5" type="ORF">K8V00_09435</name>
</gene>
<reference evidence="5" key="1">
    <citation type="journal article" date="2021" name="PeerJ">
        <title>Extensive microbial diversity within the chicken gut microbiome revealed by metagenomics and culture.</title>
        <authorList>
            <person name="Gilroy R."/>
            <person name="Ravi A."/>
            <person name="Getino M."/>
            <person name="Pursley I."/>
            <person name="Horton D.L."/>
            <person name="Alikhan N.F."/>
            <person name="Baker D."/>
            <person name="Gharbi K."/>
            <person name="Hall N."/>
            <person name="Watson M."/>
            <person name="Adriaenssens E.M."/>
            <person name="Foster-Nyarko E."/>
            <person name="Jarju S."/>
            <person name="Secka A."/>
            <person name="Antonio M."/>
            <person name="Oren A."/>
            <person name="Chaudhuri R.R."/>
            <person name="La Ragione R."/>
            <person name="Hildebrand F."/>
            <person name="Pallen M.J."/>
        </authorList>
    </citation>
    <scope>NUCLEOTIDE SEQUENCE</scope>
    <source>
        <strain evidence="5">CHK174-6876</strain>
    </source>
</reference>
<evidence type="ECO:0000256" key="3">
    <source>
        <dbReference type="ARBA" id="ARBA00023315"/>
    </source>
</evidence>
<dbReference type="SMART" id="SM01266">
    <property type="entry name" value="Mac"/>
    <property type="match status" value="1"/>
</dbReference>
<accession>A0A921F9W9</accession>
<dbReference type="GO" id="GO:0005829">
    <property type="term" value="C:cytosol"/>
    <property type="evidence" value="ECO:0007669"/>
    <property type="project" value="TreeGrafter"/>
</dbReference>
<sequence length="201" mass="21964">MKTEKEKFLAGEPYYIMDPKLAADETYARRLCKQINELDDQQKQEKDTLVRKLFGSVGKEPYVQPNFRCDFGYNIHVGDNFLCNYDCVILDIASVTIGNHCFMGPKAQIYAADHPVDPVLRGKFIGTGKPVTIGDNVWLGASSVILPGVTLGNNVVVGANSTVTKSFGNDVILAGSPARVIGNRPVAGCETDKILAEHLFL</sequence>
<evidence type="ECO:0000259" key="4">
    <source>
        <dbReference type="SMART" id="SM01266"/>
    </source>
</evidence>
<keyword evidence="3" id="KW-0012">Acyltransferase</keyword>
<dbReference type="Proteomes" id="UP000707535">
    <property type="component" value="Unassembled WGS sequence"/>
</dbReference>
<dbReference type="GO" id="GO:0016407">
    <property type="term" value="F:acetyltransferase activity"/>
    <property type="evidence" value="ECO:0007669"/>
    <property type="project" value="InterPro"/>
</dbReference>
<comment type="caution">
    <text evidence="5">The sequence shown here is derived from an EMBL/GenBank/DDBJ whole genome shotgun (WGS) entry which is preliminary data.</text>
</comment>
<dbReference type="AlphaFoldDB" id="A0A921F9W9"/>
<keyword evidence="2" id="KW-0808">Transferase</keyword>
<reference evidence="5" key="2">
    <citation type="submission" date="2021-09" db="EMBL/GenBank/DDBJ databases">
        <authorList>
            <person name="Gilroy R."/>
        </authorList>
    </citation>
    <scope>NUCLEOTIDE SEQUENCE</scope>
    <source>
        <strain evidence="5">CHK174-6876</strain>
    </source>
</reference>
<dbReference type="FunFam" id="2.160.10.10:FF:000025">
    <property type="entry name" value="Hexapeptide-repeat containing-acetyltransferase"/>
    <property type="match status" value="1"/>
</dbReference>
<comment type="similarity">
    <text evidence="1">Belongs to the transferase hexapeptide repeat family.</text>
</comment>
<name>A0A921F9W9_9LACO</name>
<dbReference type="EMBL" id="DYXG01000093">
    <property type="protein sequence ID" value="HJE97830.1"/>
    <property type="molecule type" value="Genomic_DNA"/>
</dbReference>
<protein>
    <submittedName>
        <fullName evidence="5">Sugar O-acetyltransferase</fullName>
    </submittedName>
</protein>
<dbReference type="Gene3D" id="2.160.10.10">
    <property type="entry name" value="Hexapeptide repeat proteins"/>
    <property type="match status" value="1"/>
</dbReference>
<evidence type="ECO:0000313" key="5">
    <source>
        <dbReference type="EMBL" id="HJE97830.1"/>
    </source>
</evidence>
<dbReference type="InterPro" id="IPR024688">
    <property type="entry name" value="Mac_dom"/>
</dbReference>
<dbReference type="InterPro" id="IPR011004">
    <property type="entry name" value="Trimer_LpxA-like_sf"/>
</dbReference>
<dbReference type="CDD" id="cd03357">
    <property type="entry name" value="LbH_MAT_GAT"/>
    <property type="match status" value="1"/>
</dbReference>
<organism evidence="5 6">
    <name type="scientific">Ligilactobacillus acidipiscis</name>
    <dbReference type="NCBI Taxonomy" id="89059"/>
    <lineage>
        <taxon>Bacteria</taxon>
        <taxon>Bacillati</taxon>
        <taxon>Bacillota</taxon>
        <taxon>Bacilli</taxon>
        <taxon>Lactobacillales</taxon>
        <taxon>Lactobacillaceae</taxon>
        <taxon>Ligilactobacillus</taxon>
    </lineage>
</organism>
<evidence type="ECO:0000256" key="1">
    <source>
        <dbReference type="ARBA" id="ARBA00007274"/>
    </source>
</evidence>
<dbReference type="PANTHER" id="PTHR23416">
    <property type="entry name" value="SIALIC ACID SYNTHASE-RELATED"/>
    <property type="match status" value="1"/>
</dbReference>
<evidence type="ECO:0000256" key="2">
    <source>
        <dbReference type="ARBA" id="ARBA00022679"/>
    </source>
</evidence>
<feature type="domain" description="Maltose/galactoside acetyltransferase" evidence="4">
    <location>
        <begin position="5"/>
        <end position="59"/>
    </location>
</feature>
<dbReference type="InterPro" id="IPR001451">
    <property type="entry name" value="Hexapep"/>
</dbReference>